<dbReference type="Pfam" id="PF05729">
    <property type="entry name" value="NACHT"/>
    <property type="match status" value="1"/>
</dbReference>
<sequence length="989" mass="110195">MVGAAVLEAILGELAAAAMLRIADEFTRQTSNKKARRRRVEAAAILSRIDYSASPLALSVLLPKGVTSADIESMLRSPEVSAMVYEVTCLQLTNALAPAFDSLLGRWRRFTLGRIPALGLDAADGLFDFIRSQQAIALEVLAQHHAAEFEILRAESFGLRATHAVEAIERMLRTRTPDVDLGALDVFCAQYRAQVKAAEGHIEPPDFEHRQKVPIDELYVTPTIYDVQSGLRESHHAPVEDLLGCIDRTVLLGDPGHGKSTASQVLLYRAALSKDQPVPFLVTLREYAAPSAREELSVVEYIEAKLKSHYHCGPDIGFVEHLLGTGGAMVIFDGLDELLDTSKRRSVTDAVGHFCIRYPLTRVLVTSRRVGYEQAPMDPRIFRVLQLSEFNEDQVSDYVHKWFSRQDGPSRARGWTSSFLDESSDVSDLRATPLLLALMCIIYRGEKSIPRNRPGVYEKCATMLYEKWDGHRKLNVELQAGHMVDPAMKHLAYWLWTQRTGADGVTESELVSETAAFFLDNLFENAYDAKAAAEEFVEFCSGRAWVFSDVGSTPDGESLYKFTHRTFLEYFSALHLSRITDTPEDLARALLPHVASAEWDVVAQLAVQITDKNSAKGATRIFEAMLNDKRRRTAQKRANILLFLARCLSFVQISPPTLRHLVREIFATTIASRGDQREPRPIGALMIESEDRDIAVIQDELAVCLAESLSSGLTTEASLNAADLLLCNTTPAYHYAAFTAKSKDEKIDRWTAFFENLTETHKTDLIEASQHDANLRALVAGIRLVSMRDATPMTPGDPPSADLNWLFDGYRSRIFGYNYLEPAISYLLRGMDMERVSDKWRARHIAILHELGEIVLDGNLTRIASARDSVRLLRVTFQHRKVRSELAKGEDHRPRSLDVLELLACGFILACALEGSAEVSQGILESDWGGVEPVRGILLARIDPTLPTADPSNAPELDILRRWSRSEVNFTLARPARARGEEAIGLAEQ</sequence>
<dbReference type="SUPFAM" id="SSF52540">
    <property type="entry name" value="P-loop containing nucleoside triphosphate hydrolases"/>
    <property type="match status" value="1"/>
</dbReference>
<dbReference type="Proteomes" id="UP000292385">
    <property type="component" value="Unassembled WGS sequence"/>
</dbReference>
<dbReference type="PANTHER" id="PTHR46844:SF1">
    <property type="entry name" value="SLR5058 PROTEIN"/>
    <property type="match status" value="1"/>
</dbReference>
<dbReference type="InterPro" id="IPR007111">
    <property type="entry name" value="NACHT_NTPase"/>
</dbReference>
<keyword evidence="3" id="KW-1185">Reference proteome</keyword>
<feature type="domain" description="NACHT" evidence="1">
    <location>
        <begin position="248"/>
        <end position="405"/>
    </location>
</feature>
<dbReference type="Gene3D" id="3.40.50.300">
    <property type="entry name" value="P-loop containing nucleotide triphosphate hydrolases"/>
    <property type="match status" value="1"/>
</dbReference>
<dbReference type="PANTHER" id="PTHR46844">
    <property type="entry name" value="SLR5058 PROTEIN"/>
    <property type="match status" value="1"/>
</dbReference>
<evidence type="ECO:0000313" key="2">
    <source>
        <dbReference type="EMBL" id="TCC16473.1"/>
    </source>
</evidence>
<comment type="caution">
    <text evidence="2">The sequence shown here is derived from an EMBL/GenBank/DDBJ whole genome shotgun (WGS) entry which is preliminary data.</text>
</comment>
<name>A0ABY1ZW54_9ACTN</name>
<evidence type="ECO:0000259" key="1">
    <source>
        <dbReference type="Pfam" id="PF05729"/>
    </source>
</evidence>
<dbReference type="EMBL" id="SJJY01000013">
    <property type="protein sequence ID" value="TCC16473.1"/>
    <property type="molecule type" value="Genomic_DNA"/>
</dbReference>
<protein>
    <submittedName>
        <fullName evidence="2">NACHT domain-containing protein</fullName>
    </submittedName>
</protein>
<gene>
    <name evidence="2" type="ORF">E0H58_39000</name>
</gene>
<dbReference type="InterPro" id="IPR027417">
    <property type="entry name" value="P-loop_NTPase"/>
</dbReference>
<accession>A0ABY1ZW54</accession>
<organism evidence="2 3">
    <name type="scientific">Kribbella speibonae</name>
    <dbReference type="NCBI Taxonomy" id="1572660"/>
    <lineage>
        <taxon>Bacteria</taxon>
        <taxon>Bacillati</taxon>
        <taxon>Actinomycetota</taxon>
        <taxon>Actinomycetes</taxon>
        <taxon>Propionibacteriales</taxon>
        <taxon>Kribbellaceae</taxon>
        <taxon>Kribbella</taxon>
    </lineage>
</organism>
<evidence type="ECO:0000313" key="3">
    <source>
        <dbReference type="Proteomes" id="UP000292385"/>
    </source>
</evidence>
<reference evidence="2 3" key="1">
    <citation type="submission" date="2019-02" db="EMBL/GenBank/DDBJ databases">
        <title>Kribbella capetownensis sp. nov. and Kribbella speibonae sp. nov., isolated from soil.</title>
        <authorList>
            <person name="Curtis S.M."/>
            <person name="Norton I."/>
            <person name="Everest G.J."/>
            <person name="Meyers P.R."/>
        </authorList>
    </citation>
    <scope>NUCLEOTIDE SEQUENCE [LARGE SCALE GENOMIC DNA]</scope>
    <source>
        <strain evidence="2 3">SK5</strain>
    </source>
</reference>
<proteinExistence type="predicted"/>